<name>A0A0J9TF46_DROSI</name>
<reference evidence="1" key="3">
    <citation type="submission" date="2015-04" db="EMBL/GenBank/DDBJ databases">
        <authorList>
            <consortium name="FlyBase"/>
        </authorList>
    </citation>
    <scope>NUCLEOTIDE SEQUENCE</scope>
    <source>
        <strain evidence="1">W501</strain>
    </source>
</reference>
<proteinExistence type="predicted"/>
<dbReference type="AlphaFoldDB" id="A0A0J9TF46"/>
<sequence length="89" mass="10155">MPGSEIYLKGARDAQDTQDTLTQTRCSAIGSIGNHHLCTTFAPPWPQLPLFTHMLRRAKYGSVLVIYMSQCRPLQILRFVHRKKSLKNN</sequence>
<dbReference type="Bgee" id="FBgn0269079">
    <property type="expression patterns" value="Expressed in female reproductive system"/>
</dbReference>
<reference evidence="1" key="2">
    <citation type="submission" date="2014-06" db="EMBL/GenBank/DDBJ databases">
        <authorList>
            <person name="Hu T."/>
            <person name="Eisen M.B."/>
            <person name="Thornton K.R."/>
            <person name="Andolfatto P."/>
        </authorList>
    </citation>
    <scope>NUCLEOTIDE SEQUENCE</scope>
    <source>
        <strain evidence="1">W501</strain>
    </source>
</reference>
<evidence type="ECO:0000313" key="1">
    <source>
        <dbReference type="EMBL" id="KMY87995.1"/>
    </source>
</evidence>
<dbReference type="Proteomes" id="UP000035880">
    <property type="component" value="Chromosome 2L"/>
</dbReference>
<reference evidence="1" key="1">
    <citation type="journal article" date="2013" name="Genome Res.">
        <title>A second-generation assembly of the Drosophila simulans genome provides new insights into patterns of lineage-specific divergence.</title>
        <authorList>
            <person name="Hu T.T."/>
            <person name="Eisen M.B."/>
            <person name="Thornton K.R."/>
            <person name="Andolfatto P."/>
        </authorList>
    </citation>
    <scope>NUCLEOTIDE SEQUENCE [LARGE SCALE GENOMIC DNA]</scope>
    <source>
        <strain evidence="1">W501</strain>
    </source>
</reference>
<organism evidence="1">
    <name type="scientific">Drosophila simulans</name>
    <name type="common">Fruit fly</name>
    <dbReference type="NCBI Taxonomy" id="7240"/>
    <lineage>
        <taxon>Eukaryota</taxon>
        <taxon>Metazoa</taxon>
        <taxon>Ecdysozoa</taxon>
        <taxon>Arthropoda</taxon>
        <taxon>Hexapoda</taxon>
        <taxon>Insecta</taxon>
        <taxon>Pterygota</taxon>
        <taxon>Neoptera</taxon>
        <taxon>Endopterygota</taxon>
        <taxon>Diptera</taxon>
        <taxon>Brachycera</taxon>
        <taxon>Muscomorpha</taxon>
        <taxon>Ephydroidea</taxon>
        <taxon>Drosophilidae</taxon>
        <taxon>Drosophila</taxon>
        <taxon>Sophophora</taxon>
    </lineage>
</organism>
<dbReference type="KEGG" id="dsi:Dsimw501_GD27789"/>
<accession>A0A0J9TF46</accession>
<gene>
    <name evidence="1" type="primary">Dsim\GD27789</name>
    <name evidence="1" type="ORF">Dsimw501_GD27789</name>
</gene>
<protein>
    <submittedName>
        <fullName evidence="1">Uncharacterized protein</fullName>
    </submittedName>
</protein>
<dbReference type="EMBL" id="CM002910">
    <property type="protein sequence ID" value="KMY87995.1"/>
    <property type="molecule type" value="Genomic_DNA"/>
</dbReference>